<keyword evidence="2" id="KW-0812">Transmembrane</keyword>
<sequence length="923" mass="103066">MERHISILINVTSAYSLHRHIAHSLSPGPWRELGVNDVQGLTKQGCSNNCGVFVLMYTLYIVMGANCDFREENMLQIRRWWCLVLLQNFPMPSKETRLQERKRRRKQKGKQDLEVVPPKSIRLSESVSEASAKAESLPEVGTGNGEDSLLMDTLTAARWCGTRSFKGKLYLPQVITMNKEDSLRAVEMLRMCDGLDEEYKEDLSEPFMFMFSLQADYEEFCKEMMDKRQLQVVRAGTHNTQQQQQQRSTSQILPHIHPKTNPGSCAPSPGISGVAMPLKKTVAMERRIDLASLFCVIARHGPAVLLTLAGIGCVVAGFIFFKRVRNKRRRRAAVAERRGSSAGSRDEALGGGSTDVSDESSLDDAGEHVSMSHGQVRQRRAASERKLHKHNAPDKDAAIDKAQHSFFWEWNSHRTQSYTEEAVNNLDNRGYNEEYVDMLTKDVGNQKHKRPEADSSDDITTSNEDVSEGYFRCEDSALDKQEETVRRTYNSQSCFCPTSSFKVDDRKETNSQPLDSTPGSNTSSVSVKENHSTALQKDHVTLDQANDINVGQCISRSLNNDKRADEPGCDELKEELVAFPKNFGRDEGAAMKPAEKTKRETCVSSHSLESGIYSMTVSPETEEASEEVGKPVGDLEADLNMFQEEKVTHSNEVCTATDEVTTVQRPDLQFEYEDISDESLVTNEDSFGSEIEDGYQEAMENTMLEVVQNITSVSVDTTQVEVKSVDNVKKHAGAVNKEEKADSEKTDISIMEATMDHNEWIIDGSYQMLPWMTATSSSISNKDGQGSVEIEPPPQASITDDSADNAKKVLAVQPMPQNVNVTFRVHYLPLSSDQTVAVTGDQQELGAWKAVVPLEKSEDGFWSCVVGLPVDSHVEWKFVVLEKGERRCWCTSGGGSCETTFEVWGEPCNTFSFDVSFLLLHGF</sequence>
<keyword evidence="2" id="KW-1133">Transmembrane helix</keyword>
<feature type="region of interest" description="Disordered" evidence="1">
    <location>
        <begin position="443"/>
        <end position="463"/>
    </location>
</feature>
<evidence type="ECO:0000256" key="1">
    <source>
        <dbReference type="SAM" id="MobiDB-lite"/>
    </source>
</evidence>
<dbReference type="SMART" id="SM01065">
    <property type="entry name" value="CBM_2"/>
    <property type="match status" value="1"/>
</dbReference>
<feature type="compositionally biased region" description="Basic and acidic residues" evidence="1">
    <location>
        <begin position="333"/>
        <end position="348"/>
    </location>
</feature>
<dbReference type="PANTHER" id="PTHR15048:SF0">
    <property type="entry name" value="STARCH-BINDING DOMAIN-CONTAINING PROTEIN 1"/>
    <property type="match status" value="1"/>
</dbReference>
<dbReference type="AlphaFoldDB" id="A0AAV2IZV6"/>
<dbReference type="GO" id="GO:2001070">
    <property type="term" value="F:starch binding"/>
    <property type="evidence" value="ECO:0007669"/>
    <property type="project" value="InterPro"/>
</dbReference>
<dbReference type="InterPro" id="IPR038765">
    <property type="entry name" value="Papain-like_cys_pep_sf"/>
</dbReference>
<keyword evidence="5" id="KW-1185">Reference proteome</keyword>
<reference evidence="4 5" key="1">
    <citation type="submission" date="2024-04" db="EMBL/GenBank/DDBJ databases">
        <authorList>
            <person name="Waldvogel A.-M."/>
            <person name="Schoenle A."/>
        </authorList>
    </citation>
    <scope>NUCLEOTIDE SEQUENCE [LARGE SCALE GENOMIC DNA]</scope>
</reference>
<dbReference type="SUPFAM" id="SSF49452">
    <property type="entry name" value="Starch-binding domain-like"/>
    <property type="match status" value="1"/>
</dbReference>
<dbReference type="EMBL" id="OZ035823">
    <property type="protein sequence ID" value="CAL1569771.1"/>
    <property type="molecule type" value="Genomic_DNA"/>
</dbReference>
<evidence type="ECO:0000256" key="2">
    <source>
        <dbReference type="SAM" id="Phobius"/>
    </source>
</evidence>
<dbReference type="InterPro" id="IPR013783">
    <property type="entry name" value="Ig-like_fold"/>
</dbReference>
<name>A0AAV2IZV6_KNICA</name>
<dbReference type="Pfam" id="PF00686">
    <property type="entry name" value="CBM_20"/>
    <property type="match status" value="1"/>
</dbReference>
<feature type="region of interest" description="Disordered" evidence="1">
    <location>
        <begin position="96"/>
        <end position="115"/>
    </location>
</feature>
<evidence type="ECO:0000313" key="4">
    <source>
        <dbReference type="EMBL" id="CAL1569771.1"/>
    </source>
</evidence>
<dbReference type="PROSITE" id="PS51166">
    <property type="entry name" value="CBM20"/>
    <property type="match status" value="1"/>
</dbReference>
<protein>
    <recommendedName>
        <fullName evidence="3">CBM20 domain-containing protein</fullName>
    </recommendedName>
</protein>
<evidence type="ECO:0000313" key="5">
    <source>
        <dbReference type="Proteomes" id="UP001497482"/>
    </source>
</evidence>
<organism evidence="4 5">
    <name type="scientific">Knipowitschia caucasica</name>
    <name type="common">Caucasian dwarf goby</name>
    <name type="synonym">Pomatoschistus caucasicus</name>
    <dbReference type="NCBI Taxonomy" id="637954"/>
    <lineage>
        <taxon>Eukaryota</taxon>
        <taxon>Metazoa</taxon>
        <taxon>Chordata</taxon>
        <taxon>Craniata</taxon>
        <taxon>Vertebrata</taxon>
        <taxon>Euteleostomi</taxon>
        <taxon>Actinopterygii</taxon>
        <taxon>Neopterygii</taxon>
        <taxon>Teleostei</taxon>
        <taxon>Neoteleostei</taxon>
        <taxon>Acanthomorphata</taxon>
        <taxon>Gobiaria</taxon>
        <taxon>Gobiiformes</taxon>
        <taxon>Gobioidei</taxon>
        <taxon>Gobiidae</taxon>
        <taxon>Gobiinae</taxon>
        <taxon>Knipowitschia</taxon>
    </lineage>
</organism>
<dbReference type="InterPro" id="IPR013784">
    <property type="entry name" value="Carb-bd-like_fold"/>
</dbReference>
<dbReference type="Gene3D" id="2.60.40.10">
    <property type="entry name" value="Immunoglobulins"/>
    <property type="match status" value="1"/>
</dbReference>
<dbReference type="GO" id="GO:0016020">
    <property type="term" value="C:membrane"/>
    <property type="evidence" value="ECO:0007669"/>
    <property type="project" value="TreeGrafter"/>
</dbReference>
<feature type="compositionally biased region" description="Basic and acidic residues" evidence="1">
    <location>
        <begin position="381"/>
        <end position="398"/>
    </location>
</feature>
<evidence type="ECO:0000259" key="3">
    <source>
        <dbReference type="PROSITE" id="PS51166"/>
    </source>
</evidence>
<accession>A0AAV2IZV6</accession>
<feature type="region of interest" description="Disordered" evidence="1">
    <location>
        <begin position="502"/>
        <end position="532"/>
    </location>
</feature>
<dbReference type="InterPro" id="IPR002044">
    <property type="entry name" value="CBM20"/>
</dbReference>
<dbReference type="Proteomes" id="UP001497482">
    <property type="component" value="Chromosome 1"/>
</dbReference>
<feature type="region of interest" description="Disordered" evidence="1">
    <location>
        <begin position="234"/>
        <end position="271"/>
    </location>
</feature>
<feature type="compositionally biased region" description="Polar residues" evidence="1">
    <location>
        <begin position="510"/>
        <end position="527"/>
    </location>
</feature>
<feature type="domain" description="CBM20" evidence="3">
    <location>
        <begin position="813"/>
        <end position="919"/>
    </location>
</feature>
<dbReference type="SUPFAM" id="SSF54001">
    <property type="entry name" value="Cysteine proteinases"/>
    <property type="match status" value="1"/>
</dbReference>
<dbReference type="Gene3D" id="3.40.395.10">
    <property type="entry name" value="Adenoviral Proteinase, Chain A"/>
    <property type="match status" value="1"/>
</dbReference>
<feature type="transmembrane region" description="Helical" evidence="2">
    <location>
        <begin position="303"/>
        <end position="321"/>
    </location>
</feature>
<keyword evidence="2" id="KW-0472">Membrane</keyword>
<proteinExistence type="predicted"/>
<feature type="region of interest" description="Disordered" evidence="1">
    <location>
        <begin position="333"/>
        <end position="398"/>
    </location>
</feature>
<dbReference type="PANTHER" id="PTHR15048">
    <property type="entry name" value="STARCH-BINDING DOMAIN-CONTAINING PROTEIN 1"/>
    <property type="match status" value="1"/>
</dbReference>
<gene>
    <name evidence="4" type="ORF">KC01_LOCUS2154</name>
</gene>